<organism evidence="1 2">
    <name type="scientific">Adineta steineri</name>
    <dbReference type="NCBI Taxonomy" id="433720"/>
    <lineage>
        <taxon>Eukaryota</taxon>
        <taxon>Metazoa</taxon>
        <taxon>Spiralia</taxon>
        <taxon>Gnathifera</taxon>
        <taxon>Rotifera</taxon>
        <taxon>Eurotatoria</taxon>
        <taxon>Bdelloidea</taxon>
        <taxon>Adinetida</taxon>
        <taxon>Adinetidae</taxon>
        <taxon>Adineta</taxon>
    </lineage>
</organism>
<protein>
    <submittedName>
        <fullName evidence="1">Uncharacterized protein</fullName>
    </submittedName>
</protein>
<evidence type="ECO:0000313" key="2">
    <source>
        <dbReference type="Proteomes" id="UP000663868"/>
    </source>
</evidence>
<feature type="non-terminal residue" evidence="1">
    <location>
        <position position="1"/>
    </location>
</feature>
<dbReference type="EMBL" id="CAJOBB010017305">
    <property type="protein sequence ID" value="CAF4337745.1"/>
    <property type="molecule type" value="Genomic_DNA"/>
</dbReference>
<dbReference type="AlphaFoldDB" id="A0A820K443"/>
<gene>
    <name evidence="1" type="ORF">KXQ929_LOCUS47536</name>
</gene>
<sequence length="49" mass="5956">GSCYMFWISSSRFRKATKDRICFWRRQNRINALQTVTYGRTAFEMKTQN</sequence>
<comment type="caution">
    <text evidence="1">The sequence shown here is derived from an EMBL/GenBank/DDBJ whole genome shotgun (WGS) entry which is preliminary data.</text>
</comment>
<reference evidence="1" key="1">
    <citation type="submission" date="2021-02" db="EMBL/GenBank/DDBJ databases">
        <authorList>
            <person name="Nowell W R."/>
        </authorList>
    </citation>
    <scope>NUCLEOTIDE SEQUENCE</scope>
</reference>
<evidence type="ECO:0000313" key="1">
    <source>
        <dbReference type="EMBL" id="CAF4337745.1"/>
    </source>
</evidence>
<dbReference type="Proteomes" id="UP000663868">
    <property type="component" value="Unassembled WGS sequence"/>
</dbReference>
<proteinExistence type="predicted"/>
<accession>A0A820K443</accession>
<name>A0A820K443_9BILA</name>